<accession>A0A383BJ43</accession>
<feature type="transmembrane region" description="Helical" evidence="1">
    <location>
        <begin position="38"/>
        <end position="56"/>
    </location>
</feature>
<name>A0A383BJ43_9ZZZZ</name>
<evidence type="ECO:0008006" key="3">
    <source>
        <dbReference type="Google" id="ProtNLM"/>
    </source>
</evidence>
<keyword evidence="1" id="KW-0472">Membrane</keyword>
<keyword evidence="1" id="KW-0812">Transmembrane</keyword>
<proteinExistence type="predicted"/>
<feature type="transmembrane region" description="Helical" evidence="1">
    <location>
        <begin position="12"/>
        <end position="32"/>
    </location>
</feature>
<keyword evidence="1" id="KW-1133">Transmembrane helix</keyword>
<evidence type="ECO:0000313" key="2">
    <source>
        <dbReference type="EMBL" id="SVE19823.1"/>
    </source>
</evidence>
<evidence type="ECO:0000256" key="1">
    <source>
        <dbReference type="SAM" id="Phobius"/>
    </source>
</evidence>
<gene>
    <name evidence="2" type="ORF">METZ01_LOCUS472677</name>
</gene>
<protein>
    <recommendedName>
        <fullName evidence="3">DUF2628 domain-containing protein</fullName>
    </recommendedName>
</protein>
<dbReference type="EMBL" id="UINC01200781">
    <property type="protein sequence ID" value="SVE19823.1"/>
    <property type="molecule type" value="Genomic_DNA"/>
</dbReference>
<organism evidence="2">
    <name type="scientific">marine metagenome</name>
    <dbReference type="NCBI Taxonomy" id="408172"/>
    <lineage>
        <taxon>unclassified sequences</taxon>
        <taxon>metagenomes</taxon>
        <taxon>ecological metagenomes</taxon>
    </lineage>
</organism>
<dbReference type="AlphaFoldDB" id="A0A383BJ43"/>
<sequence>MKTFQVYKHPIAGIEAIKVGFSFPAFFFGWIWMFIKKLWGYGCLFLFLQFLFLGFNEMATTAMEDGEFGMFFFAFAFGAAVLATAGINGNKWWSANLLKRGFKNEATIQASNKDAALALYANKSGDSNDG</sequence>
<feature type="transmembrane region" description="Helical" evidence="1">
    <location>
        <begin position="68"/>
        <end position="87"/>
    </location>
</feature>
<reference evidence="2" key="1">
    <citation type="submission" date="2018-05" db="EMBL/GenBank/DDBJ databases">
        <authorList>
            <person name="Lanie J.A."/>
            <person name="Ng W.-L."/>
            <person name="Kazmierczak K.M."/>
            <person name="Andrzejewski T.M."/>
            <person name="Davidsen T.M."/>
            <person name="Wayne K.J."/>
            <person name="Tettelin H."/>
            <person name="Glass J.I."/>
            <person name="Rusch D."/>
            <person name="Podicherti R."/>
            <person name="Tsui H.-C.T."/>
            <person name="Winkler M.E."/>
        </authorList>
    </citation>
    <scope>NUCLEOTIDE SEQUENCE</scope>
</reference>